<dbReference type="EMBL" id="JWZX01000957">
    <property type="protein sequence ID" value="KOO35179.1"/>
    <property type="molecule type" value="Genomic_DNA"/>
</dbReference>
<protein>
    <recommendedName>
        <fullName evidence="4">C2H2-type domain-containing protein</fullName>
    </recommendedName>
</protein>
<dbReference type="OrthoDB" id="10678290at2759"/>
<feature type="signal peptide" evidence="1">
    <location>
        <begin position="1"/>
        <end position="20"/>
    </location>
</feature>
<sequence>MMTLIFILALGVPFLYGGEADEVIRFMEQMPAEQELNDVDELIDEEASIWLQQVEEEKRLIEALPVVIGAVSFFYHDVVTNLNKVQALVGCCWASGQLKRVKVNCDETGLKPTHLEALRGLRMKIMEEHMCEDHVHHHKAVERVAERRAKQLSGDTEMPEAAPAEAVEAATAFDRMKAAAARQQALVRQAAIDAKAVEDARRAVDNAHEGEKKAQLAHQEAKSALDAAKAMAQQSKIRAEAAQIKLKSHKKQKTAFAGATAAEGAPADNGSKYRIALMLAEMAVEFGVVDEVAEHLNLKHSAEEIEKAKVDGYIVDRLRAAINVYKRCLTEAMRIDLHVILGAVAPERKEKAARETRKDEKAEKARPMVEELFNAEGARSPSQRDRVRRRVGIGMYECAQALYIYSKYAALYSLYLLRYSSHRISFSLFKRLRPWYVRRTKERTCECKHCTNFKNYMTVHHSLEKHFGPLLNSPTADADALADGDEDDSDVHEWEGKAGLTKLLEFCALQSKSEMVKFALCKGALDGAGSEDCINGKCARCGFDKLWSKGLRKHVIDGQGNIKASAPIEFQAEFKWLRIRSSKNGQAGEPSQPSYEQRRGTVVEFLDDFEASAMRKFPHHRFTIMRQKDMAAQFERNPTDPEQMKYGVCRHGLHGDSEPELEFIERRYLRHRKLQTKVFAHVSDDKTHDSHAAQTFLEKTFAYLEEHYVKTGKEKFFAWHMHSDNAPSHFKSSKTMHFFSKLRERLASWASGLVVGDGHNAGAPLSFRVFWEFGPPGHGKGVWDGIGAWLKRTVREDITDHRPGMKTILLEKGTILSPEDVATHLKMRFDTDAFIESHQGKTINQVIVLYTPTNDIIRPKPDHEYDKMPGMKKTFLFMGVREGVILQRKFACWCTSCMHASAPGEGTMDSNYCCSECESESLAWEETSIDRR</sequence>
<feature type="chain" id="PRO_5005602475" description="C2H2-type domain-containing protein" evidence="1">
    <location>
        <begin position="21"/>
        <end position="932"/>
    </location>
</feature>
<evidence type="ECO:0008006" key="4">
    <source>
        <dbReference type="Google" id="ProtNLM"/>
    </source>
</evidence>
<dbReference type="PANTHER" id="PTHR46601">
    <property type="entry name" value="ULP_PROTEASE DOMAIN-CONTAINING PROTEIN"/>
    <property type="match status" value="1"/>
</dbReference>
<organism evidence="2 3">
    <name type="scientific">Chrysochromulina tobinii</name>
    <dbReference type="NCBI Taxonomy" id="1460289"/>
    <lineage>
        <taxon>Eukaryota</taxon>
        <taxon>Haptista</taxon>
        <taxon>Haptophyta</taxon>
        <taxon>Prymnesiophyceae</taxon>
        <taxon>Prymnesiales</taxon>
        <taxon>Chrysochromulinaceae</taxon>
        <taxon>Chrysochromulina</taxon>
    </lineage>
</organism>
<dbReference type="PANTHER" id="PTHR46601:SF1">
    <property type="entry name" value="ADF-H DOMAIN-CONTAINING PROTEIN"/>
    <property type="match status" value="1"/>
</dbReference>
<proteinExistence type="predicted"/>
<name>A0A0M0K8P4_9EUKA</name>
<reference evidence="3" key="1">
    <citation type="journal article" date="2015" name="PLoS Genet.">
        <title>Genome Sequence and Transcriptome Analyses of Chrysochromulina tobin: Metabolic Tools for Enhanced Algal Fitness in the Prominent Order Prymnesiales (Haptophyceae).</title>
        <authorList>
            <person name="Hovde B.T."/>
            <person name="Deodato C.R."/>
            <person name="Hunsperger H.M."/>
            <person name="Ryken S.A."/>
            <person name="Yost W."/>
            <person name="Jha R.K."/>
            <person name="Patterson J."/>
            <person name="Monnat R.J. Jr."/>
            <person name="Barlow S.B."/>
            <person name="Starkenburg S.R."/>
            <person name="Cattolico R.A."/>
        </authorList>
    </citation>
    <scope>NUCLEOTIDE SEQUENCE</scope>
    <source>
        <strain evidence="3">CCMP291</strain>
    </source>
</reference>
<accession>A0A0M0K8P4</accession>
<dbReference type="AlphaFoldDB" id="A0A0M0K8P4"/>
<keyword evidence="1" id="KW-0732">Signal</keyword>
<evidence type="ECO:0000256" key="1">
    <source>
        <dbReference type="SAM" id="SignalP"/>
    </source>
</evidence>
<evidence type="ECO:0000313" key="2">
    <source>
        <dbReference type="EMBL" id="KOO35179.1"/>
    </source>
</evidence>
<comment type="caution">
    <text evidence="2">The sequence shown here is derived from an EMBL/GenBank/DDBJ whole genome shotgun (WGS) entry which is preliminary data.</text>
</comment>
<evidence type="ECO:0000313" key="3">
    <source>
        <dbReference type="Proteomes" id="UP000037460"/>
    </source>
</evidence>
<keyword evidence="3" id="KW-1185">Reference proteome</keyword>
<gene>
    <name evidence="2" type="ORF">Ctob_010692</name>
</gene>
<dbReference type="Proteomes" id="UP000037460">
    <property type="component" value="Unassembled WGS sequence"/>
</dbReference>